<accession>A0A975Q356</accession>
<dbReference type="RefSeq" id="WP_212610547.1">
    <property type="nucleotide sequence ID" value="NZ_CP073910.1"/>
</dbReference>
<feature type="transmembrane region" description="Helical" evidence="1">
    <location>
        <begin position="82"/>
        <end position="104"/>
    </location>
</feature>
<feature type="transmembrane region" description="Helical" evidence="1">
    <location>
        <begin position="158"/>
        <end position="179"/>
    </location>
</feature>
<evidence type="ECO:0000313" key="2">
    <source>
        <dbReference type="EMBL" id="QUT07391.1"/>
    </source>
</evidence>
<dbReference type="AlphaFoldDB" id="A0A975Q356"/>
<feature type="transmembrane region" description="Helical" evidence="1">
    <location>
        <begin position="55"/>
        <end position="76"/>
    </location>
</feature>
<protein>
    <submittedName>
        <fullName evidence="2">Uncharacterized protein</fullName>
    </submittedName>
</protein>
<dbReference type="Proteomes" id="UP000681425">
    <property type="component" value="Chromosome"/>
</dbReference>
<gene>
    <name evidence="2" type="ORF">KFK14_08330</name>
</gene>
<feature type="transmembrane region" description="Helical" evidence="1">
    <location>
        <begin position="17"/>
        <end position="48"/>
    </location>
</feature>
<dbReference type="EMBL" id="CP073910">
    <property type="protein sequence ID" value="QUT07391.1"/>
    <property type="molecule type" value="Genomic_DNA"/>
</dbReference>
<name>A0A975Q356_9SPHN</name>
<proteinExistence type="predicted"/>
<feature type="transmembrane region" description="Helical" evidence="1">
    <location>
        <begin position="116"/>
        <end position="138"/>
    </location>
</feature>
<keyword evidence="1" id="KW-0472">Membrane</keyword>
<dbReference type="KEGG" id="spph:KFK14_08330"/>
<keyword evidence="3" id="KW-1185">Reference proteome</keyword>
<organism evidence="2 3">
    <name type="scientific">Sphingobium phenoxybenzoativorans</name>
    <dbReference type="NCBI Taxonomy" id="1592790"/>
    <lineage>
        <taxon>Bacteria</taxon>
        <taxon>Pseudomonadati</taxon>
        <taxon>Pseudomonadota</taxon>
        <taxon>Alphaproteobacteria</taxon>
        <taxon>Sphingomonadales</taxon>
        <taxon>Sphingomonadaceae</taxon>
        <taxon>Sphingobium</taxon>
    </lineage>
</organism>
<evidence type="ECO:0000313" key="3">
    <source>
        <dbReference type="Proteomes" id="UP000681425"/>
    </source>
</evidence>
<reference evidence="2" key="1">
    <citation type="submission" date="2021-04" db="EMBL/GenBank/DDBJ databases">
        <title>Isolation of p-tert-butylphenol degrading bacteria Sphingobium phenoxybenzoativorans Tas13 from active sludge.</title>
        <authorList>
            <person name="Li Y."/>
        </authorList>
    </citation>
    <scope>NUCLEOTIDE SEQUENCE</scope>
    <source>
        <strain evidence="2">Tas13</strain>
    </source>
</reference>
<sequence>MSAKEMTGVPQRGASTLWIMLLTAASAVTTLALACATPFPALAALAAVHMRRRDGVALVLAAWLASQVVGFCIHDYPRDLETAGWAVGLATAAVASVLGAYGAIARTARLPAWLKLAAAYVSAFIAFKLAVLVWAIWLGGVEMAFAPGVVMRQFVRDAAILAGLMMLYRAMTAIGVPAVTSRTRTRAA</sequence>
<keyword evidence="1" id="KW-1133">Transmembrane helix</keyword>
<keyword evidence="1" id="KW-0812">Transmembrane</keyword>
<evidence type="ECO:0000256" key="1">
    <source>
        <dbReference type="SAM" id="Phobius"/>
    </source>
</evidence>
<dbReference type="PROSITE" id="PS51257">
    <property type="entry name" value="PROKAR_LIPOPROTEIN"/>
    <property type="match status" value="1"/>
</dbReference>